<evidence type="ECO:0000313" key="4">
    <source>
        <dbReference type="Proteomes" id="UP000298030"/>
    </source>
</evidence>
<evidence type="ECO:0008006" key="5">
    <source>
        <dbReference type="Google" id="ProtNLM"/>
    </source>
</evidence>
<protein>
    <recommendedName>
        <fullName evidence="5">HAT C-terminal dimerisation domain-containing protein</fullName>
    </recommendedName>
</protein>
<reference evidence="1 4" key="1">
    <citation type="journal article" date="2019" name="Nat. Ecol. Evol.">
        <title>Megaphylogeny resolves global patterns of mushroom evolution.</title>
        <authorList>
            <person name="Varga T."/>
            <person name="Krizsan K."/>
            <person name="Foldi C."/>
            <person name="Dima B."/>
            <person name="Sanchez-Garcia M."/>
            <person name="Sanchez-Ramirez S."/>
            <person name="Szollosi G.J."/>
            <person name="Szarkandi J.G."/>
            <person name="Papp V."/>
            <person name="Albert L."/>
            <person name="Andreopoulos W."/>
            <person name="Angelini C."/>
            <person name="Antonin V."/>
            <person name="Barry K.W."/>
            <person name="Bougher N.L."/>
            <person name="Buchanan P."/>
            <person name="Buyck B."/>
            <person name="Bense V."/>
            <person name="Catcheside P."/>
            <person name="Chovatia M."/>
            <person name="Cooper J."/>
            <person name="Damon W."/>
            <person name="Desjardin D."/>
            <person name="Finy P."/>
            <person name="Geml J."/>
            <person name="Haridas S."/>
            <person name="Hughes K."/>
            <person name="Justo A."/>
            <person name="Karasinski D."/>
            <person name="Kautmanova I."/>
            <person name="Kiss B."/>
            <person name="Kocsube S."/>
            <person name="Kotiranta H."/>
            <person name="LaButti K.M."/>
            <person name="Lechner B.E."/>
            <person name="Liimatainen K."/>
            <person name="Lipzen A."/>
            <person name="Lukacs Z."/>
            <person name="Mihaltcheva S."/>
            <person name="Morgado L.N."/>
            <person name="Niskanen T."/>
            <person name="Noordeloos M.E."/>
            <person name="Ohm R.A."/>
            <person name="Ortiz-Santana B."/>
            <person name="Ovrebo C."/>
            <person name="Racz N."/>
            <person name="Riley R."/>
            <person name="Savchenko A."/>
            <person name="Shiryaev A."/>
            <person name="Soop K."/>
            <person name="Spirin V."/>
            <person name="Szebenyi C."/>
            <person name="Tomsovsky M."/>
            <person name="Tulloss R.E."/>
            <person name="Uehling J."/>
            <person name="Grigoriev I.V."/>
            <person name="Vagvolgyi C."/>
            <person name="Papp T."/>
            <person name="Martin F.M."/>
            <person name="Miettinen O."/>
            <person name="Hibbett D.S."/>
            <person name="Nagy L.G."/>
        </authorList>
    </citation>
    <scope>NUCLEOTIDE SEQUENCE [LARGE SCALE GENOMIC DNA]</scope>
    <source>
        <strain evidence="1 4">FP101781</strain>
    </source>
</reference>
<dbReference type="EMBL" id="QPFP01000030">
    <property type="protein sequence ID" value="TEB28903.1"/>
    <property type="molecule type" value="Genomic_DNA"/>
</dbReference>
<evidence type="ECO:0000313" key="2">
    <source>
        <dbReference type="EMBL" id="TEB28903.1"/>
    </source>
</evidence>
<comment type="caution">
    <text evidence="1">The sequence shown here is derived from an EMBL/GenBank/DDBJ whole genome shotgun (WGS) entry which is preliminary data.</text>
</comment>
<dbReference type="Proteomes" id="UP000298030">
    <property type="component" value="Unassembled WGS sequence"/>
</dbReference>
<accession>A0A4Y7S4R8</accession>
<name>A0A4Y7S4R8_COPMI</name>
<dbReference type="AlphaFoldDB" id="A0A4Y7S4R8"/>
<keyword evidence="4" id="KW-1185">Reference proteome</keyword>
<dbReference type="EMBL" id="QPFP01000337">
    <property type="protein sequence ID" value="TEB16098.1"/>
    <property type="molecule type" value="Genomic_DNA"/>
</dbReference>
<evidence type="ECO:0000313" key="3">
    <source>
        <dbReference type="EMBL" id="TEB30537.1"/>
    </source>
</evidence>
<organism evidence="1 4">
    <name type="scientific">Coprinellus micaceus</name>
    <name type="common">Glistening ink-cap mushroom</name>
    <name type="synonym">Coprinus micaceus</name>
    <dbReference type="NCBI Taxonomy" id="71717"/>
    <lineage>
        <taxon>Eukaryota</taxon>
        <taxon>Fungi</taxon>
        <taxon>Dikarya</taxon>
        <taxon>Basidiomycota</taxon>
        <taxon>Agaricomycotina</taxon>
        <taxon>Agaricomycetes</taxon>
        <taxon>Agaricomycetidae</taxon>
        <taxon>Agaricales</taxon>
        <taxon>Agaricineae</taxon>
        <taxon>Psathyrellaceae</taxon>
        <taxon>Coprinellus</taxon>
    </lineage>
</organism>
<gene>
    <name evidence="3" type="ORF">FA13DRAFT_1630304</name>
    <name evidence="2" type="ORF">FA13DRAFT_1632845</name>
    <name evidence="1" type="ORF">FA13DRAFT_1650856</name>
</gene>
<dbReference type="OrthoDB" id="3264316at2759"/>
<proteinExistence type="predicted"/>
<sequence>MVIKDVCTRWNSTHAMLARALLLSDAIDDWVHGNKEYRSLGLRPKEWEGLRVMCRILEVCPLSPCTSCFGTQVFSILV</sequence>
<evidence type="ECO:0000313" key="1">
    <source>
        <dbReference type="EMBL" id="TEB16098.1"/>
    </source>
</evidence>
<dbReference type="EMBL" id="QPFP01000022">
    <property type="protein sequence ID" value="TEB30537.1"/>
    <property type="molecule type" value="Genomic_DNA"/>
</dbReference>